<feature type="transmembrane region" description="Helical" evidence="6">
    <location>
        <begin position="532"/>
        <end position="553"/>
    </location>
</feature>
<gene>
    <name evidence="7" type="ORF">CC78DRAFT_510193</name>
</gene>
<dbReference type="GO" id="GO:0015087">
    <property type="term" value="F:cobalt ion transmembrane transporter activity"/>
    <property type="evidence" value="ECO:0007669"/>
    <property type="project" value="TreeGrafter"/>
</dbReference>
<dbReference type="OrthoDB" id="194358at2759"/>
<sequence>MAAPKRSKSDPPPPITVEDTATGAEPQPSPSPTHMAEQARTSSSFEPHPQLRQSYTHLRERHKGTWGHKRKHSPGIEWHEKWTKDSWRQGRVLLVDYVDKEHTKEGRRKIVAQEFQDIDGLRKYYRNEDLSRQSALRVIHVQNAPWATRFLLRKFNIDASDDLIGTSFGRWAKYDKPKRRGDKPVLSGKSFRTQRDPWRGISRIAFSLDYLRHYEKHKISDSNSGMKMMELNNYDYNENPVYSHDVYAQRLSVYVQLSDGEAGLPIDPDIRNPYHDEEYEEYYRLKQQYGSIDASGNELYIPKLQTLDNGSTIILFEQSQSGLVEDTLIGARQEIEQRWRRLTFYLPREDAQDEEKLVTECMDFVLRDVFKALATTWEKYLNLCETHVGILEDKIYENPADESRAPELWTNSSLWLKVERVMYIHADIIKETRAHLREMAEDDPRENEPWLASSAEELEKLITQLEEGVVKPTSNLSDLMYKSVGIRDARHSLQLGLSMWRLSWITFIFLPLTFVSGFFGMNVDTFEGNPSIKWWFISTVPLFVLILLLWYAVKHTLTSSRQDPLRRGVYESLFHELADKHPALWSRRGPREGIVPVGWWSGVKWRLVTTWFAAERTINGKKHDPGDDELGVWSRIKRTLVKRWLGNMRVLPKTTAAQSELDLESALHHDLGAVGELLSLATPIAVADADPTAASRLQKRLPLDRLRSLSPTRSDDRPESARNSGRKSDSGSGVMVEEKEDDRSGDEEQEGQTSFAQRLNVPLYPGGAGIVAGGL</sequence>
<keyword evidence="4 6" id="KW-0472">Membrane</keyword>
<dbReference type="GO" id="GO:0050897">
    <property type="term" value="F:cobalt ion binding"/>
    <property type="evidence" value="ECO:0007669"/>
    <property type="project" value="TreeGrafter"/>
</dbReference>
<feature type="compositionally biased region" description="Basic and acidic residues" evidence="5">
    <location>
        <begin position="701"/>
        <end position="720"/>
    </location>
</feature>
<evidence type="ECO:0000256" key="1">
    <source>
        <dbReference type="ARBA" id="ARBA00004651"/>
    </source>
</evidence>
<feature type="transmembrane region" description="Helical" evidence="6">
    <location>
        <begin position="502"/>
        <end position="520"/>
    </location>
</feature>
<dbReference type="AlphaFoldDB" id="A0A9P4KIC9"/>
<dbReference type="GO" id="GO:0005886">
    <property type="term" value="C:plasma membrane"/>
    <property type="evidence" value="ECO:0007669"/>
    <property type="project" value="UniProtKB-SubCell"/>
</dbReference>
<dbReference type="Proteomes" id="UP000800093">
    <property type="component" value="Unassembled WGS sequence"/>
</dbReference>
<comment type="caution">
    <text evidence="7">The sequence shown here is derived from an EMBL/GenBank/DDBJ whole genome shotgun (WGS) entry which is preliminary data.</text>
</comment>
<dbReference type="EMBL" id="ML986586">
    <property type="protein sequence ID" value="KAF2268443.1"/>
    <property type="molecule type" value="Genomic_DNA"/>
</dbReference>
<dbReference type="Gene3D" id="1.20.58.340">
    <property type="entry name" value="Magnesium transport protein CorA, transmembrane region"/>
    <property type="match status" value="1"/>
</dbReference>
<proteinExistence type="predicted"/>
<evidence type="ECO:0000313" key="7">
    <source>
        <dbReference type="EMBL" id="KAF2268443.1"/>
    </source>
</evidence>
<dbReference type="SUPFAM" id="SSF144083">
    <property type="entry name" value="Magnesium transport protein CorA, transmembrane region"/>
    <property type="match status" value="1"/>
</dbReference>
<evidence type="ECO:0000256" key="3">
    <source>
        <dbReference type="ARBA" id="ARBA00022989"/>
    </source>
</evidence>
<feature type="compositionally biased region" description="Acidic residues" evidence="5">
    <location>
        <begin position="738"/>
        <end position="750"/>
    </location>
</feature>
<feature type="compositionally biased region" description="Gly residues" evidence="5">
    <location>
        <begin position="766"/>
        <end position="775"/>
    </location>
</feature>
<dbReference type="GO" id="GO:0000287">
    <property type="term" value="F:magnesium ion binding"/>
    <property type="evidence" value="ECO:0007669"/>
    <property type="project" value="TreeGrafter"/>
</dbReference>
<feature type="region of interest" description="Disordered" evidence="5">
    <location>
        <begin position="1"/>
        <end position="49"/>
    </location>
</feature>
<evidence type="ECO:0000256" key="5">
    <source>
        <dbReference type="SAM" id="MobiDB-lite"/>
    </source>
</evidence>
<name>A0A9P4KIC9_9PLEO</name>
<dbReference type="PANTHER" id="PTHR46494">
    <property type="entry name" value="CORA FAMILY METAL ION TRANSPORTER (EUROFUNG)"/>
    <property type="match status" value="1"/>
</dbReference>
<feature type="compositionally biased region" description="Polar residues" evidence="5">
    <location>
        <begin position="39"/>
        <end position="49"/>
    </location>
</feature>
<comment type="subcellular location">
    <subcellularLocation>
        <location evidence="1">Cell membrane</location>
        <topology evidence="1">Multi-pass membrane protein</topology>
    </subcellularLocation>
</comment>
<dbReference type="GO" id="GO:0015095">
    <property type="term" value="F:magnesium ion transmembrane transporter activity"/>
    <property type="evidence" value="ECO:0007669"/>
    <property type="project" value="TreeGrafter"/>
</dbReference>
<evidence type="ECO:0000256" key="6">
    <source>
        <dbReference type="SAM" id="Phobius"/>
    </source>
</evidence>
<evidence type="ECO:0000313" key="8">
    <source>
        <dbReference type="Proteomes" id="UP000800093"/>
    </source>
</evidence>
<feature type="region of interest" description="Disordered" evidence="5">
    <location>
        <begin position="698"/>
        <end position="775"/>
    </location>
</feature>
<keyword evidence="8" id="KW-1185">Reference proteome</keyword>
<evidence type="ECO:0000256" key="4">
    <source>
        <dbReference type="ARBA" id="ARBA00023136"/>
    </source>
</evidence>
<organism evidence="7 8">
    <name type="scientific">Lojkania enalia</name>
    <dbReference type="NCBI Taxonomy" id="147567"/>
    <lineage>
        <taxon>Eukaryota</taxon>
        <taxon>Fungi</taxon>
        <taxon>Dikarya</taxon>
        <taxon>Ascomycota</taxon>
        <taxon>Pezizomycotina</taxon>
        <taxon>Dothideomycetes</taxon>
        <taxon>Pleosporomycetidae</taxon>
        <taxon>Pleosporales</taxon>
        <taxon>Pleosporales incertae sedis</taxon>
        <taxon>Lojkania</taxon>
    </lineage>
</organism>
<keyword evidence="3 6" id="KW-1133">Transmembrane helix</keyword>
<accession>A0A9P4KIC9</accession>
<evidence type="ECO:0000256" key="2">
    <source>
        <dbReference type="ARBA" id="ARBA00022692"/>
    </source>
</evidence>
<dbReference type="InterPro" id="IPR002523">
    <property type="entry name" value="MgTranspt_CorA/ZnTranspt_ZntB"/>
</dbReference>
<dbReference type="Pfam" id="PF01544">
    <property type="entry name" value="CorA"/>
    <property type="match status" value="1"/>
</dbReference>
<dbReference type="InterPro" id="IPR045863">
    <property type="entry name" value="CorA_TM1_TM2"/>
</dbReference>
<protein>
    <submittedName>
        <fullName evidence="7">Uncharacterized protein</fullName>
    </submittedName>
</protein>
<keyword evidence="2 6" id="KW-0812">Transmembrane</keyword>
<dbReference type="PANTHER" id="PTHR46494:SF1">
    <property type="entry name" value="CORA FAMILY METAL ION TRANSPORTER (EUROFUNG)"/>
    <property type="match status" value="1"/>
</dbReference>
<reference evidence="8" key="1">
    <citation type="journal article" date="2020" name="Stud. Mycol.">
        <title>101 Dothideomycetes genomes: A test case for predicting lifestyles and emergence of pathogens.</title>
        <authorList>
            <person name="Haridas S."/>
            <person name="Albert R."/>
            <person name="Binder M."/>
            <person name="Bloem J."/>
            <person name="LaButti K."/>
            <person name="Salamov A."/>
            <person name="Andreopoulos B."/>
            <person name="Baker S."/>
            <person name="Barry K."/>
            <person name="Bills G."/>
            <person name="Bluhm B."/>
            <person name="Cannon C."/>
            <person name="Castanera R."/>
            <person name="Culley D."/>
            <person name="Daum C."/>
            <person name="Ezra D."/>
            <person name="Gonzalez J."/>
            <person name="Henrissat B."/>
            <person name="Kuo A."/>
            <person name="Liang C."/>
            <person name="Lipzen A."/>
            <person name="Lutzoni F."/>
            <person name="Magnuson J."/>
            <person name="Mondo S."/>
            <person name="Nolan M."/>
            <person name="Ohm R."/>
            <person name="Pangilinan J."/>
            <person name="Park H.-J."/>
            <person name="Ramirez L."/>
            <person name="Alfaro M."/>
            <person name="Sun H."/>
            <person name="Tritt A."/>
            <person name="Yoshinaga Y."/>
            <person name="Zwiers L.-H."/>
            <person name="Turgeon B."/>
            <person name="Goodwin S."/>
            <person name="Spatafora J."/>
            <person name="Crous P."/>
            <person name="Grigoriev I."/>
        </authorList>
    </citation>
    <scope>NUCLEOTIDE SEQUENCE [LARGE SCALE GENOMIC DNA]</scope>
    <source>
        <strain evidence="8">CBS 304.66</strain>
    </source>
</reference>